<evidence type="ECO:0000313" key="1">
    <source>
        <dbReference type="EMBL" id="KOS43323.1"/>
    </source>
</evidence>
<name>A0A0M9WFW1_9EURO</name>
<dbReference type="STRING" id="229535.A0A0M9WFW1"/>
<keyword evidence="2" id="KW-1185">Reference proteome</keyword>
<proteinExistence type="predicted"/>
<evidence type="ECO:0000313" key="2">
    <source>
        <dbReference type="Proteomes" id="UP000037696"/>
    </source>
</evidence>
<comment type="caution">
    <text evidence="1">The sequence shown here is derived from an EMBL/GenBank/DDBJ whole genome shotgun (WGS) entry which is preliminary data.</text>
</comment>
<dbReference type="OrthoDB" id="4367988at2759"/>
<sequence>MTQSLTDLRVLVITHHVATGRYLRVTSLYPITAVRCFAPNSHDRFRFVKQAAKGSLQLAINSSERPLQEIMVKLLNKIQPQVNACYTSRLGYISLPGGEARVKRRRFH</sequence>
<organism evidence="1 2">
    <name type="scientific">Penicillium nordicum</name>
    <dbReference type="NCBI Taxonomy" id="229535"/>
    <lineage>
        <taxon>Eukaryota</taxon>
        <taxon>Fungi</taxon>
        <taxon>Dikarya</taxon>
        <taxon>Ascomycota</taxon>
        <taxon>Pezizomycotina</taxon>
        <taxon>Eurotiomycetes</taxon>
        <taxon>Eurotiomycetidae</taxon>
        <taxon>Eurotiales</taxon>
        <taxon>Aspergillaceae</taxon>
        <taxon>Penicillium</taxon>
    </lineage>
</organism>
<gene>
    <name evidence="1" type="ORF">ACN38_g5769</name>
</gene>
<dbReference type="EMBL" id="LHQQ01000084">
    <property type="protein sequence ID" value="KOS43323.1"/>
    <property type="molecule type" value="Genomic_DNA"/>
</dbReference>
<dbReference type="AlphaFoldDB" id="A0A0M9WFW1"/>
<reference evidence="1 2" key="1">
    <citation type="submission" date="2015-08" db="EMBL/GenBank/DDBJ databases">
        <title>Genome sequencing of Penicillium nordicum.</title>
        <authorList>
            <person name="Nguyen H.D."/>
            <person name="Seifert K.A."/>
        </authorList>
    </citation>
    <scope>NUCLEOTIDE SEQUENCE [LARGE SCALE GENOMIC DNA]</scope>
    <source>
        <strain evidence="1 2">DAOMC 185683</strain>
    </source>
</reference>
<dbReference type="Proteomes" id="UP000037696">
    <property type="component" value="Unassembled WGS sequence"/>
</dbReference>
<accession>A0A0M9WFW1</accession>
<protein>
    <submittedName>
        <fullName evidence="1">Uncharacterized protein</fullName>
    </submittedName>
</protein>